<dbReference type="PRINTS" id="PR00253">
    <property type="entry name" value="GABAARECEPTR"/>
</dbReference>
<dbReference type="InterPro" id="IPR006029">
    <property type="entry name" value="Neurotrans-gated_channel_TM"/>
</dbReference>
<dbReference type="Gene3D" id="6.10.250.2810">
    <property type="match status" value="1"/>
</dbReference>
<proteinExistence type="predicted"/>
<name>A0A3P7JVH4_STRVU</name>
<evidence type="ECO:0000256" key="1">
    <source>
        <dbReference type="SAM" id="Phobius"/>
    </source>
</evidence>
<accession>A0A3P7JVH4</accession>
<feature type="domain" description="Neurotransmitter-gated ion-channel transmembrane" evidence="2">
    <location>
        <begin position="2"/>
        <end position="65"/>
    </location>
</feature>
<dbReference type="GO" id="GO:0004888">
    <property type="term" value="F:transmembrane signaling receptor activity"/>
    <property type="evidence" value="ECO:0007669"/>
    <property type="project" value="InterPro"/>
</dbReference>
<dbReference type="InterPro" id="IPR006028">
    <property type="entry name" value="GABAA/Glycine_rcpt"/>
</dbReference>
<gene>
    <name evidence="3" type="ORF">SVUK_LOCUS19007</name>
</gene>
<dbReference type="Proteomes" id="UP000270094">
    <property type="component" value="Unassembled WGS sequence"/>
</dbReference>
<dbReference type="InterPro" id="IPR036719">
    <property type="entry name" value="Neuro-gated_channel_TM_sf"/>
</dbReference>
<evidence type="ECO:0000259" key="2">
    <source>
        <dbReference type="Pfam" id="PF02932"/>
    </source>
</evidence>
<evidence type="ECO:0000313" key="3">
    <source>
        <dbReference type="EMBL" id="VDM84009.1"/>
    </source>
</evidence>
<keyword evidence="4" id="KW-1185">Reference proteome</keyword>
<keyword evidence="1" id="KW-0812">Transmembrane</keyword>
<keyword evidence="1" id="KW-1133">Transmembrane helix</keyword>
<dbReference type="OrthoDB" id="442503at2759"/>
<feature type="transmembrane region" description="Helical" evidence="1">
    <location>
        <begin position="35"/>
        <end position="58"/>
    </location>
</feature>
<reference evidence="3 4" key="1">
    <citation type="submission" date="2018-11" db="EMBL/GenBank/DDBJ databases">
        <authorList>
            <consortium name="Pathogen Informatics"/>
        </authorList>
    </citation>
    <scope>NUCLEOTIDE SEQUENCE [LARGE SCALE GENOMIC DNA]</scope>
</reference>
<dbReference type="EMBL" id="UYYB01126877">
    <property type="protein sequence ID" value="VDM84009.1"/>
    <property type="molecule type" value="Genomic_DNA"/>
</dbReference>
<evidence type="ECO:0000313" key="4">
    <source>
        <dbReference type="Proteomes" id="UP000270094"/>
    </source>
</evidence>
<sequence length="86" mass="9848">MPARTMLGVNALMAMIFQFGNIMKNLPRVSYVKAIDVWMLASMTFIFCSLLELAVIGYKVREKANFNKVALKKTESNRPLNHLRIQ</sequence>
<keyword evidence="1" id="KW-0472">Membrane</keyword>
<dbReference type="GO" id="GO:0016020">
    <property type="term" value="C:membrane"/>
    <property type="evidence" value="ECO:0007669"/>
    <property type="project" value="InterPro"/>
</dbReference>
<dbReference type="AlphaFoldDB" id="A0A3P7JVH4"/>
<feature type="transmembrane region" description="Helical" evidence="1">
    <location>
        <begin position="7"/>
        <end position="23"/>
    </location>
</feature>
<protein>
    <recommendedName>
        <fullName evidence="2">Neurotransmitter-gated ion-channel transmembrane domain-containing protein</fullName>
    </recommendedName>
</protein>
<dbReference type="GO" id="GO:0005230">
    <property type="term" value="F:extracellular ligand-gated monoatomic ion channel activity"/>
    <property type="evidence" value="ECO:0007669"/>
    <property type="project" value="UniProtKB-ARBA"/>
</dbReference>
<dbReference type="SUPFAM" id="SSF90112">
    <property type="entry name" value="Neurotransmitter-gated ion-channel transmembrane pore"/>
    <property type="match status" value="1"/>
</dbReference>
<dbReference type="Pfam" id="PF02932">
    <property type="entry name" value="Neur_chan_memb"/>
    <property type="match status" value="1"/>
</dbReference>
<organism evidence="3 4">
    <name type="scientific">Strongylus vulgaris</name>
    <name type="common">Blood worm</name>
    <dbReference type="NCBI Taxonomy" id="40348"/>
    <lineage>
        <taxon>Eukaryota</taxon>
        <taxon>Metazoa</taxon>
        <taxon>Ecdysozoa</taxon>
        <taxon>Nematoda</taxon>
        <taxon>Chromadorea</taxon>
        <taxon>Rhabditida</taxon>
        <taxon>Rhabditina</taxon>
        <taxon>Rhabditomorpha</taxon>
        <taxon>Strongyloidea</taxon>
        <taxon>Strongylidae</taxon>
        <taxon>Strongylus</taxon>
    </lineage>
</organism>